<dbReference type="InterPro" id="IPR039104">
    <property type="entry name" value="6PGL"/>
</dbReference>
<dbReference type="EC" id="3.1.1.31" evidence="5 7"/>
<dbReference type="Pfam" id="PF01182">
    <property type="entry name" value="Glucosamine_iso"/>
    <property type="match status" value="1"/>
</dbReference>
<keyword evidence="10" id="KW-1185">Reference proteome</keyword>
<dbReference type="RefSeq" id="WP_013220248.1">
    <property type="nucleotide sequence ID" value="NC_014315.1"/>
</dbReference>
<organism evidence="9 10">
    <name type="scientific">Nitrosococcus watsoni (strain C-113)</name>
    <dbReference type="NCBI Taxonomy" id="105559"/>
    <lineage>
        <taxon>Bacteria</taxon>
        <taxon>Pseudomonadati</taxon>
        <taxon>Pseudomonadota</taxon>
        <taxon>Gammaproteobacteria</taxon>
        <taxon>Chromatiales</taxon>
        <taxon>Chromatiaceae</taxon>
        <taxon>Nitrosococcus</taxon>
    </lineage>
</organism>
<dbReference type="InterPro" id="IPR005900">
    <property type="entry name" value="6-phosphogluconolactonase_DevB"/>
</dbReference>
<comment type="catalytic activity">
    <reaction evidence="1 7">
        <text>6-phospho-D-glucono-1,5-lactone + H2O = 6-phospho-D-gluconate + H(+)</text>
        <dbReference type="Rhea" id="RHEA:12556"/>
        <dbReference type="ChEBI" id="CHEBI:15377"/>
        <dbReference type="ChEBI" id="CHEBI:15378"/>
        <dbReference type="ChEBI" id="CHEBI:57955"/>
        <dbReference type="ChEBI" id="CHEBI:58759"/>
        <dbReference type="EC" id="3.1.1.31"/>
    </reaction>
</comment>
<comment type="similarity">
    <text evidence="4 7">Belongs to the glucosamine/galactosamine-6-phosphate isomerase family. 6-phosphogluconolactonase subfamily.</text>
</comment>
<dbReference type="STRING" id="105559.Nwat_1221"/>
<dbReference type="Gene3D" id="3.40.50.1360">
    <property type="match status" value="1"/>
</dbReference>
<dbReference type="GO" id="GO:0017057">
    <property type="term" value="F:6-phosphogluconolactonase activity"/>
    <property type="evidence" value="ECO:0007669"/>
    <property type="project" value="UniProtKB-UniRule"/>
</dbReference>
<sequence length="242" mass="27048">MANIQVFPTPAVLYHSAAEYWVRTAKRAIERAGAFHIALAGGNTPRGLYQLLATEPYASQIDWHRVHVYFGDERYVPRDHPDSNYRMAREALLDSVAIPPEQILRIQTEFPEPELAADDYAQVLQSHLPEGEIFDLILLGLGADGHTASLFPETPILTVRDRLAAAVYVKKLKAWRISITYPAVEKARQILFLVTGADKAAVVTHVLSPSADKTLPVQHLQAQGEVSWYLDAEAARKWEVTK</sequence>
<dbReference type="EMBL" id="CP002086">
    <property type="protein sequence ID" value="ADJ28152.1"/>
    <property type="molecule type" value="Genomic_DNA"/>
</dbReference>
<protein>
    <recommendedName>
        <fullName evidence="6 7">6-phosphogluconolactonase</fullName>
        <shortName evidence="7">6PGL</shortName>
        <ecNumber evidence="5 7">3.1.1.31</ecNumber>
    </recommendedName>
</protein>
<dbReference type="UniPathway" id="UPA00115">
    <property type="reaction ID" value="UER00409"/>
</dbReference>
<gene>
    <name evidence="7" type="primary">pgl</name>
    <name evidence="9" type="ordered locus">Nwat_1221</name>
</gene>
<evidence type="ECO:0000259" key="8">
    <source>
        <dbReference type="Pfam" id="PF01182"/>
    </source>
</evidence>
<evidence type="ECO:0000313" key="9">
    <source>
        <dbReference type="EMBL" id="ADJ28152.1"/>
    </source>
</evidence>
<dbReference type="NCBIfam" id="TIGR01198">
    <property type="entry name" value="pgl"/>
    <property type="match status" value="1"/>
</dbReference>
<dbReference type="PANTHER" id="PTHR11054:SF0">
    <property type="entry name" value="6-PHOSPHOGLUCONOLACTONASE"/>
    <property type="match status" value="1"/>
</dbReference>
<dbReference type="CDD" id="cd01400">
    <property type="entry name" value="6PGL"/>
    <property type="match status" value="1"/>
</dbReference>
<keyword evidence="7" id="KW-0378">Hydrolase</keyword>
<dbReference type="GO" id="GO:0006098">
    <property type="term" value="P:pentose-phosphate shunt"/>
    <property type="evidence" value="ECO:0007669"/>
    <property type="project" value="UniProtKB-UniPathway"/>
</dbReference>
<feature type="domain" description="Glucosamine/galactosamine-6-phosphate isomerase" evidence="8">
    <location>
        <begin position="9"/>
        <end position="228"/>
    </location>
</feature>
<evidence type="ECO:0000256" key="2">
    <source>
        <dbReference type="ARBA" id="ARBA00002681"/>
    </source>
</evidence>
<dbReference type="HOGENOM" id="CLU_053947_2_0_6"/>
<comment type="pathway">
    <text evidence="3 7">Carbohydrate degradation; pentose phosphate pathway; D-ribulose 5-phosphate from D-glucose 6-phosphate (oxidative stage): step 2/3.</text>
</comment>
<evidence type="ECO:0000313" key="10">
    <source>
        <dbReference type="Proteomes" id="UP000000393"/>
    </source>
</evidence>
<evidence type="ECO:0000256" key="7">
    <source>
        <dbReference type="RuleBase" id="RU365095"/>
    </source>
</evidence>
<evidence type="ECO:0000256" key="6">
    <source>
        <dbReference type="ARBA" id="ARBA00020337"/>
    </source>
</evidence>
<dbReference type="KEGG" id="nwa:Nwat_1221"/>
<evidence type="ECO:0000256" key="5">
    <source>
        <dbReference type="ARBA" id="ARBA00013198"/>
    </source>
</evidence>
<dbReference type="InterPro" id="IPR037171">
    <property type="entry name" value="NagB/RpiA_transferase-like"/>
</dbReference>
<dbReference type="GO" id="GO:0005975">
    <property type="term" value="P:carbohydrate metabolic process"/>
    <property type="evidence" value="ECO:0007669"/>
    <property type="project" value="UniProtKB-UniRule"/>
</dbReference>
<name>D8K5H5_NITWC</name>
<dbReference type="AlphaFoldDB" id="D8K5H5"/>
<dbReference type="eggNOG" id="COG0363">
    <property type="taxonomic scope" value="Bacteria"/>
</dbReference>
<accession>D8K5H5</accession>
<reference evidence="9 10" key="1">
    <citation type="submission" date="2010-06" db="EMBL/GenBank/DDBJ databases">
        <title>Complete sequence of chromosome of Nitrosococcus watsoni C-113.</title>
        <authorList>
            <consortium name="US DOE Joint Genome Institute"/>
            <person name="Lucas S."/>
            <person name="Copeland A."/>
            <person name="Lapidus A."/>
            <person name="Cheng J.-F."/>
            <person name="Bruce D."/>
            <person name="Goodwin L."/>
            <person name="Pitluck S."/>
            <person name="Malfatti S.A."/>
            <person name="Chain P.S.G."/>
            <person name="Land M."/>
            <person name="Hauser L."/>
            <person name="Kyrpides N."/>
            <person name="Ivanova N."/>
            <person name="Cambell M.A."/>
            <person name="Heidelberg J.F."/>
            <person name="Klotz M.G."/>
            <person name="Woyke T."/>
        </authorList>
    </citation>
    <scope>NUCLEOTIDE SEQUENCE [LARGE SCALE GENOMIC DNA]</scope>
    <source>
        <strain evidence="9 10">C-113</strain>
    </source>
</reference>
<dbReference type="PANTHER" id="PTHR11054">
    <property type="entry name" value="6-PHOSPHOGLUCONOLACTONASE"/>
    <property type="match status" value="1"/>
</dbReference>
<dbReference type="InterPro" id="IPR006148">
    <property type="entry name" value="Glc/Gal-6P_isomerase"/>
</dbReference>
<dbReference type="Proteomes" id="UP000000393">
    <property type="component" value="Chromosome"/>
</dbReference>
<evidence type="ECO:0000256" key="3">
    <source>
        <dbReference type="ARBA" id="ARBA00004961"/>
    </source>
</evidence>
<dbReference type="OrthoDB" id="9810967at2"/>
<dbReference type="SUPFAM" id="SSF100950">
    <property type="entry name" value="NagB/RpiA/CoA transferase-like"/>
    <property type="match status" value="1"/>
</dbReference>
<proteinExistence type="inferred from homology"/>
<comment type="function">
    <text evidence="2 7">Hydrolysis of 6-phosphogluconolactone to 6-phosphogluconate.</text>
</comment>
<evidence type="ECO:0000256" key="4">
    <source>
        <dbReference type="ARBA" id="ARBA00010662"/>
    </source>
</evidence>
<evidence type="ECO:0000256" key="1">
    <source>
        <dbReference type="ARBA" id="ARBA00000832"/>
    </source>
</evidence>